<organism evidence="1 2">
    <name type="scientific">Streptomyces broussonetiae</name>
    <dbReference type="NCBI Taxonomy" id="2686304"/>
    <lineage>
        <taxon>Bacteria</taxon>
        <taxon>Bacillati</taxon>
        <taxon>Actinomycetota</taxon>
        <taxon>Actinomycetes</taxon>
        <taxon>Kitasatosporales</taxon>
        <taxon>Streptomycetaceae</taxon>
        <taxon>Streptomyces</taxon>
    </lineage>
</organism>
<protein>
    <submittedName>
        <fullName evidence="1">Uncharacterized protein</fullName>
    </submittedName>
</protein>
<dbReference type="EMBL" id="JAYMRP010000047">
    <property type="protein sequence ID" value="MFB8777571.1"/>
    <property type="molecule type" value="Genomic_DNA"/>
</dbReference>
<gene>
    <name evidence="1" type="ORF">VSS16_33470</name>
</gene>
<dbReference type="RefSeq" id="WP_376736017.1">
    <property type="nucleotide sequence ID" value="NZ_JAYMRP010000047.1"/>
</dbReference>
<dbReference type="Proteomes" id="UP001585080">
    <property type="component" value="Unassembled WGS sequence"/>
</dbReference>
<accession>A0ABV5ELB0</accession>
<evidence type="ECO:0000313" key="1">
    <source>
        <dbReference type="EMBL" id="MFB8777571.1"/>
    </source>
</evidence>
<keyword evidence="2" id="KW-1185">Reference proteome</keyword>
<sequence>MSALARYARTLTPHAYEPLRHALDGGDPGERHTALFLAVVRRDLERVAAALDDPLLGRRARSAAIRLPVPEPALERAALSSVAAVRRDTYRLLRTSRRHTLAARLLPTVYERHGAQDAAVLLTACPAPTAEQWLSRVEAPLGILNSLARSAPRAVAAHLAALSEQTSRQHHGFLRRHRAVATSAARRDPDAALILLARAPDLLTAHGVLAALERPAEALAVLRAAPPAPDGGRR</sequence>
<proteinExistence type="predicted"/>
<evidence type="ECO:0000313" key="2">
    <source>
        <dbReference type="Proteomes" id="UP001585080"/>
    </source>
</evidence>
<comment type="caution">
    <text evidence="1">The sequence shown here is derived from an EMBL/GenBank/DDBJ whole genome shotgun (WGS) entry which is preliminary data.</text>
</comment>
<reference evidence="1 2" key="1">
    <citation type="submission" date="2024-01" db="EMBL/GenBank/DDBJ databases">
        <title>Genome mining of biosynthetic gene clusters to explore secondary metabolites of Streptomyces sp.</title>
        <authorList>
            <person name="Baig A."/>
            <person name="Ajitkumar Shintre N."/>
            <person name="Kumar H."/>
            <person name="Anbarasu A."/>
            <person name="Ramaiah S."/>
        </authorList>
    </citation>
    <scope>NUCLEOTIDE SEQUENCE [LARGE SCALE GENOMIC DNA]</scope>
    <source>
        <strain evidence="1 2">A57</strain>
    </source>
</reference>
<name>A0ABV5ELB0_9ACTN</name>